<dbReference type="SUPFAM" id="SSF51735">
    <property type="entry name" value="NAD(P)-binding Rossmann-fold domains"/>
    <property type="match status" value="1"/>
</dbReference>
<feature type="domain" description="NmrA-like" evidence="3">
    <location>
        <begin position="7"/>
        <end position="281"/>
    </location>
</feature>
<dbReference type="EMBL" id="KZ824491">
    <property type="protein sequence ID" value="RAK95498.1"/>
    <property type="molecule type" value="Genomic_DNA"/>
</dbReference>
<dbReference type="STRING" id="1448316.A0A395GKD1"/>
<evidence type="ECO:0000259" key="3">
    <source>
        <dbReference type="Pfam" id="PF05368"/>
    </source>
</evidence>
<accession>A0A395GKD1</accession>
<dbReference type="InterPro" id="IPR051164">
    <property type="entry name" value="NmrA-like_oxidored"/>
</dbReference>
<evidence type="ECO:0000313" key="4">
    <source>
        <dbReference type="EMBL" id="RAK95498.1"/>
    </source>
</evidence>
<gene>
    <name evidence="4" type="ORF">BO80DRAFT_439345</name>
</gene>
<protein>
    <submittedName>
        <fullName evidence="4">NAD(P)-binding protein</fullName>
    </submittedName>
</protein>
<proteinExistence type="inferred from homology"/>
<name>A0A395GKD1_9EURO</name>
<dbReference type="Gene3D" id="3.40.50.720">
    <property type="entry name" value="NAD(P)-binding Rossmann-like Domain"/>
    <property type="match status" value="1"/>
</dbReference>
<comment type="similarity">
    <text evidence="1">Belongs to the NmrA-type oxidoreductase family.</text>
</comment>
<evidence type="ECO:0000256" key="1">
    <source>
        <dbReference type="ARBA" id="ARBA00006328"/>
    </source>
</evidence>
<dbReference type="OrthoDB" id="3358371at2759"/>
<dbReference type="Gene3D" id="3.90.25.10">
    <property type="entry name" value="UDP-galactose 4-epimerase, domain 1"/>
    <property type="match status" value="1"/>
</dbReference>
<keyword evidence="5" id="KW-1185">Reference proteome</keyword>
<dbReference type="InterPro" id="IPR036291">
    <property type="entry name" value="NAD(P)-bd_dom_sf"/>
</dbReference>
<dbReference type="Proteomes" id="UP000249402">
    <property type="component" value="Unassembled WGS sequence"/>
</dbReference>
<sequence>MSTTAPSLIVVTGATGNQGGGVVRALLASKTPAGGLWHVRGLTRDPNSTKAQKFLADNQTIDNRLSLITGHVYDQSSLENAFAGAHGVFAVTSETQTGRILENEEEMKHEIDAGRNMVLAAEACRVRHFVFSSLPDMVEATGGRYPNIYHMNNKHEVEKIARERLSGVTCLIPASCAGFFYTNLRWPHYSDRRSDGVVRFRIPIPGGQVAQWTDPIHDMGIFAAKVFNLGVEKTHGKTYLVLSPRVTPDDMVTTFTKVTGQPAIHDPISAEEFGELTAPFVGPAFKQDAQDMMEWAAVAPADRICYGAFTEDQDRSFEELGLKASSFEEWLRRSGWTGPA</sequence>
<dbReference type="Pfam" id="PF05368">
    <property type="entry name" value="NmrA"/>
    <property type="match status" value="1"/>
</dbReference>
<dbReference type="VEuPathDB" id="FungiDB:BO80DRAFT_439345"/>
<dbReference type="InterPro" id="IPR008030">
    <property type="entry name" value="NmrA-like"/>
</dbReference>
<dbReference type="PANTHER" id="PTHR42748">
    <property type="entry name" value="NITROGEN METABOLITE REPRESSION PROTEIN NMRA FAMILY MEMBER"/>
    <property type="match status" value="1"/>
</dbReference>
<dbReference type="GeneID" id="37225942"/>
<organism evidence="4 5">
    <name type="scientific">Aspergillus ibericus CBS 121593</name>
    <dbReference type="NCBI Taxonomy" id="1448316"/>
    <lineage>
        <taxon>Eukaryota</taxon>
        <taxon>Fungi</taxon>
        <taxon>Dikarya</taxon>
        <taxon>Ascomycota</taxon>
        <taxon>Pezizomycotina</taxon>
        <taxon>Eurotiomycetes</taxon>
        <taxon>Eurotiomycetidae</taxon>
        <taxon>Eurotiales</taxon>
        <taxon>Aspergillaceae</taxon>
        <taxon>Aspergillus</taxon>
        <taxon>Aspergillus subgen. Circumdati</taxon>
    </lineage>
</organism>
<keyword evidence="2" id="KW-0521">NADP</keyword>
<dbReference type="AlphaFoldDB" id="A0A395GKD1"/>
<dbReference type="RefSeq" id="XP_025569826.1">
    <property type="nucleotide sequence ID" value="XM_025721077.1"/>
</dbReference>
<evidence type="ECO:0000256" key="2">
    <source>
        <dbReference type="ARBA" id="ARBA00022857"/>
    </source>
</evidence>
<reference evidence="4 5" key="1">
    <citation type="submission" date="2018-02" db="EMBL/GenBank/DDBJ databases">
        <title>The genomes of Aspergillus section Nigri reveals drivers in fungal speciation.</title>
        <authorList>
            <consortium name="DOE Joint Genome Institute"/>
            <person name="Vesth T.C."/>
            <person name="Nybo J."/>
            <person name="Theobald S."/>
            <person name="Brandl J."/>
            <person name="Frisvad J.C."/>
            <person name="Nielsen K.F."/>
            <person name="Lyhne E.K."/>
            <person name="Kogle M.E."/>
            <person name="Kuo A."/>
            <person name="Riley R."/>
            <person name="Clum A."/>
            <person name="Nolan M."/>
            <person name="Lipzen A."/>
            <person name="Salamov A."/>
            <person name="Henrissat B."/>
            <person name="Wiebenga A."/>
            <person name="De vries R.P."/>
            <person name="Grigoriev I.V."/>
            <person name="Mortensen U.H."/>
            <person name="Andersen M.R."/>
            <person name="Baker S.E."/>
        </authorList>
    </citation>
    <scope>NUCLEOTIDE SEQUENCE [LARGE SCALE GENOMIC DNA]</scope>
    <source>
        <strain evidence="4 5">CBS 121593</strain>
    </source>
</reference>
<evidence type="ECO:0000313" key="5">
    <source>
        <dbReference type="Proteomes" id="UP000249402"/>
    </source>
</evidence>
<dbReference type="PANTHER" id="PTHR42748:SF7">
    <property type="entry name" value="NMRA LIKE REDOX SENSOR 1-RELATED"/>
    <property type="match status" value="1"/>
</dbReference>